<dbReference type="RefSeq" id="WP_184707603.1">
    <property type="nucleotide sequence ID" value="NZ_JACHBG010000011.1"/>
</dbReference>
<dbReference type="Gene3D" id="3.40.190.290">
    <property type="match status" value="1"/>
</dbReference>
<reference evidence="6 7" key="1">
    <citation type="submission" date="2020-08" db="EMBL/GenBank/DDBJ databases">
        <title>Genomic Encyclopedia of Type Strains, Phase IV (KMG-V): Genome sequencing to study the core and pangenomes of soil and plant-associated prokaryotes.</title>
        <authorList>
            <person name="Whitman W."/>
        </authorList>
    </citation>
    <scope>NUCLEOTIDE SEQUENCE [LARGE SCALE GENOMIC DNA]</scope>
    <source>
        <strain evidence="6 7">SEMIA 4060</strain>
    </source>
</reference>
<dbReference type="Proteomes" id="UP000565576">
    <property type="component" value="Unassembled WGS sequence"/>
</dbReference>
<dbReference type="EMBL" id="JACHBG010000011">
    <property type="protein sequence ID" value="MBB6487083.1"/>
    <property type="molecule type" value="Genomic_DNA"/>
</dbReference>
<dbReference type="GO" id="GO:0003700">
    <property type="term" value="F:DNA-binding transcription factor activity"/>
    <property type="evidence" value="ECO:0007669"/>
    <property type="project" value="InterPro"/>
</dbReference>
<gene>
    <name evidence="6" type="ORF">GGD46_004383</name>
</gene>
<dbReference type="InterPro" id="IPR000847">
    <property type="entry name" value="LysR_HTH_N"/>
</dbReference>
<dbReference type="PROSITE" id="PS50931">
    <property type="entry name" value="HTH_LYSR"/>
    <property type="match status" value="1"/>
</dbReference>
<dbReference type="Pfam" id="PF03466">
    <property type="entry name" value="LysR_substrate"/>
    <property type="match status" value="1"/>
</dbReference>
<dbReference type="AlphaFoldDB" id="A0A7X0ITU4"/>
<name>A0A7X0ITU4_9HYPH</name>
<dbReference type="PANTHER" id="PTHR30579">
    <property type="entry name" value="TRANSCRIPTIONAL REGULATOR"/>
    <property type="match status" value="1"/>
</dbReference>
<protein>
    <submittedName>
        <fullName evidence="6">DNA-binding transcriptional LysR family regulator</fullName>
    </submittedName>
</protein>
<dbReference type="InterPro" id="IPR036390">
    <property type="entry name" value="WH_DNA-bd_sf"/>
</dbReference>
<keyword evidence="3 6" id="KW-0238">DNA-binding</keyword>
<evidence type="ECO:0000313" key="7">
    <source>
        <dbReference type="Proteomes" id="UP000565576"/>
    </source>
</evidence>
<sequence>MTDKKRTASLDWEDVRYFVALVRHGTLSATARALRVNHATVSRRLASLESVFGQPLFERRPEGFVLNEAGRAVLDETIVMEEAASAAFRRLEAGTATAGLVRITVVRSLADGFIAERLGQLLRAHPQLDIELIADSRNLSLARREADLALRLGRPAKGELLTRRVATLEYGFYASHAYAARVAAGETPIFIGFDVDSESVPEAAWVKRRFSGRRFALRSNSQTAQAAAAASGYGVALLPDWLAHSRQDLVALDMGEAPPPRELWLIMRPDIARIPRVRLVADHLIDMFERSTRNQMP</sequence>
<dbReference type="SUPFAM" id="SSF53850">
    <property type="entry name" value="Periplasmic binding protein-like II"/>
    <property type="match status" value="1"/>
</dbReference>
<accession>A0A7X0ITU4</accession>
<dbReference type="InterPro" id="IPR036388">
    <property type="entry name" value="WH-like_DNA-bd_sf"/>
</dbReference>
<comment type="caution">
    <text evidence="6">The sequence shown here is derived from an EMBL/GenBank/DDBJ whole genome shotgun (WGS) entry which is preliminary data.</text>
</comment>
<evidence type="ECO:0000256" key="3">
    <source>
        <dbReference type="ARBA" id="ARBA00023125"/>
    </source>
</evidence>
<dbReference type="SUPFAM" id="SSF46785">
    <property type="entry name" value="Winged helix' DNA-binding domain"/>
    <property type="match status" value="1"/>
</dbReference>
<evidence type="ECO:0000256" key="1">
    <source>
        <dbReference type="ARBA" id="ARBA00009437"/>
    </source>
</evidence>
<evidence type="ECO:0000256" key="4">
    <source>
        <dbReference type="ARBA" id="ARBA00023163"/>
    </source>
</evidence>
<dbReference type="InterPro" id="IPR005119">
    <property type="entry name" value="LysR_subst-bd"/>
</dbReference>
<dbReference type="InterPro" id="IPR050176">
    <property type="entry name" value="LTTR"/>
</dbReference>
<evidence type="ECO:0000313" key="6">
    <source>
        <dbReference type="EMBL" id="MBB6487083.1"/>
    </source>
</evidence>
<dbReference type="Gene3D" id="1.10.10.10">
    <property type="entry name" value="Winged helix-like DNA-binding domain superfamily/Winged helix DNA-binding domain"/>
    <property type="match status" value="1"/>
</dbReference>
<organism evidence="6 7">
    <name type="scientific">Rhizobium lusitanum</name>
    <dbReference type="NCBI Taxonomy" id="293958"/>
    <lineage>
        <taxon>Bacteria</taxon>
        <taxon>Pseudomonadati</taxon>
        <taxon>Pseudomonadota</taxon>
        <taxon>Alphaproteobacteria</taxon>
        <taxon>Hyphomicrobiales</taxon>
        <taxon>Rhizobiaceae</taxon>
        <taxon>Rhizobium/Agrobacterium group</taxon>
        <taxon>Rhizobium</taxon>
    </lineage>
</organism>
<proteinExistence type="inferred from homology"/>
<dbReference type="GO" id="GO:0003677">
    <property type="term" value="F:DNA binding"/>
    <property type="evidence" value="ECO:0007669"/>
    <property type="project" value="UniProtKB-KW"/>
</dbReference>
<keyword evidence="2" id="KW-0805">Transcription regulation</keyword>
<evidence type="ECO:0000256" key="2">
    <source>
        <dbReference type="ARBA" id="ARBA00023015"/>
    </source>
</evidence>
<dbReference type="PANTHER" id="PTHR30579:SF3">
    <property type="entry name" value="TRANSCRIPTIONAL REGULATORY PROTEIN"/>
    <property type="match status" value="1"/>
</dbReference>
<evidence type="ECO:0000259" key="5">
    <source>
        <dbReference type="PROSITE" id="PS50931"/>
    </source>
</evidence>
<dbReference type="Pfam" id="PF00126">
    <property type="entry name" value="HTH_1"/>
    <property type="match status" value="1"/>
</dbReference>
<comment type="similarity">
    <text evidence="1">Belongs to the LysR transcriptional regulatory family.</text>
</comment>
<keyword evidence="4" id="KW-0804">Transcription</keyword>
<feature type="domain" description="HTH lysR-type" evidence="5">
    <location>
        <begin position="10"/>
        <end position="67"/>
    </location>
</feature>